<evidence type="ECO:0000313" key="2">
    <source>
        <dbReference type="EMBL" id="MDV5169565.1"/>
    </source>
</evidence>
<keyword evidence="1" id="KW-1133">Transmembrane helix</keyword>
<evidence type="ECO:0000313" key="3">
    <source>
        <dbReference type="Proteomes" id="UP001186452"/>
    </source>
</evidence>
<name>A0ABU3ZHF9_9GAMM</name>
<dbReference type="RefSeq" id="WP_317522314.1">
    <property type="nucleotide sequence ID" value="NZ_JAWJZI010000004.1"/>
</dbReference>
<keyword evidence="1" id="KW-0812">Transmembrane</keyword>
<gene>
    <name evidence="2" type="ORF">R2X38_11200</name>
</gene>
<dbReference type="Proteomes" id="UP001186452">
    <property type="component" value="Unassembled WGS sequence"/>
</dbReference>
<keyword evidence="1" id="KW-0472">Membrane</keyword>
<proteinExistence type="predicted"/>
<reference evidence="2 3" key="1">
    <citation type="submission" date="2023-10" db="EMBL/GenBank/DDBJ databases">
        <title>Marine bacteria isolated from horseshoe crab.</title>
        <authorList>
            <person name="Cheng T.H."/>
        </authorList>
    </citation>
    <scope>NUCLEOTIDE SEQUENCE [LARGE SCALE GENOMIC DNA]</scope>
    <source>
        <strain evidence="2 3">HSC6</strain>
    </source>
</reference>
<dbReference type="InterPro" id="IPR025489">
    <property type="entry name" value="DUF4381"/>
</dbReference>
<protein>
    <submittedName>
        <fullName evidence="2">DUF4381 domain-containing protein</fullName>
    </submittedName>
</protein>
<accession>A0ABU3ZHF9</accession>
<keyword evidence="3" id="KW-1185">Reference proteome</keyword>
<sequence>MDNALNLAPLDLPAEPSWWPLPASTLMLLGGFALAVLLWLGYRYYQGRLKRKALGLLSQLEGQPDLPALDSLLRRVALTYFPRNQVAGLSGETWLAWLDEQLNKKSDEQLDSSTFMHLKDSWLSGLYGNKPLEQDQWLACIAASRQWILHFKTEGKC</sequence>
<comment type="caution">
    <text evidence="2">The sequence shown here is derived from an EMBL/GenBank/DDBJ whole genome shotgun (WGS) entry which is preliminary data.</text>
</comment>
<dbReference type="EMBL" id="JAWJZI010000004">
    <property type="protein sequence ID" value="MDV5169565.1"/>
    <property type="molecule type" value="Genomic_DNA"/>
</dbReference>
<organism evidence="2 3">
    <name type="scientific">Photobacterium rosenbergii</name>
    <dbReference type="NCBI Taxonomy" id="294936"/>
    <lineage>
        <taxon>Bacteria</taxon>
        <taxon>Pseudomonadati</taxon>
        <taxon>Pseudomonadota</taxon>
        <taxon>Gammaproteobacteria</taxon>
        <taxon>Vibrionales</taxon>
        <taxon>Vibrionaceae</taxon>
        <taxon>Photobacterium</taxon>
    </lineage>
</organism>
<feature type="transmembrane region" description="Helical" evidence="1">
    <location>
        <begin position="20"/>
        <end position="42"/>
    </location>
</feature>
<dbReference type="Pfam" id="PF14316">
    <property type="entry name" value="DUF4381"/>
    <property type="match status" value="1"/>
</dbReference>
<evidence type="ECO:0000256" key="1">
    <source>
        <dbReference type="SAM" id="Phobius"/>
    </source>
</evidence>